<feature type="transmembrane region" description="Helical" evidence="7">
    <location>
        <begin position="352"/>
        <end position="373"/>
    </location>
</feature>
<feature type="transmembrane region" description="Helical" evidence="7">
    <location>
        <begin position="224"/>
        <end position="249"/>
    </location>
</feature>
<evidence type="ECO:0000256" key="2">
    <source>
        <dbReference type="ARBA" id="ARBA00008821"/>
    </source>
</evidence>
<evidence type="ECO:0000256" key="5">
    <source>
        <dbReference type="ARBA" id="ARBA00022989"/>
    </source>
</evidence>
<dbReference type="NCBIfam" id="NF037981">
    <property type="entry name" value="NCS2_1"/>
    <property type="match status" value="1"/>
</dbReference>
<dbReference type="EMBL" id="JAQKRA010000001">
    <property type="protein sequence ID" value="MDB6490716.1"/>
    <property type="molecule type" value="Genomic_DNA"/>
</dbReference>
<gene>
    <name evidence="8" type="ORF">PMN70_00605</name>
</gene>
<feature type="transmembrane region" description="Helical" evidence="7">
    <location>
        <begin position="199"/>
        <end position="217"/>
    </location>
</feature>
<feature type="transmembrane region" description="Helical" evidence="7">
    <location>
        <begin position="159"/>
        <end position="179"/>
    </location>
</feature>
<keyword evidence="3" id="KW-0813">Transport</keyword>
<feature type="transmembrane region" description="Helical" evidence="7">
    <location>
        <begin position="435"/>
        <end position="456"/>
    </location>
</feature>
<dbReference type="PANTHER" id="PTHR42810">
    <property type="entry name" value="PURINE PERMEASE C1399.01C-RELATED"/>
    <property type="match status" value="1"/>
</dbReference>
<dbReference type="PANTHER" id="PTHR42810:SF2">
    <property type="entry name" value="PURINE PERMEASE C1399.01C-RELATED"/>
    <property type="match status" value="1"/>
</dbReference>
<evidence type="ECO:0000256" key="7">
    <source>
        <dbReference type="SAM" id="Phobius"/>
    </source>
</evidence>
<keyword evidence="4 7" id="KW-0812">Transmembrane</keyword>
<dbReference type="RefSeq" id="WP_271734594.1">
    <property type="nucleotide sequence ID" value="NZ_JAQKQZ010000001.1"/>
</dbReference>
<feature type="transmembrane region" description="Helical" evidence="7">
    <location>
        <begin position="269"/>
        <end position="290"/>
    </location>
</feature>
<comment type="similarity">
    <text evidence="2">Belongs to the nucleobase:cation symporter-2 (NCS2) (TC 2.A.40) family.</text>
</comment>
<feature type="transmembrane region" description="Helical" evidence="7">
    <location>
        <begin position="121"/>
        <end position="147"/>
    </location>
</feature>
<evidence type="ECO:0000256" key="1">
    <source>
        <dbReference type="ARBA" id="ARBA00004141"/>
    </source>
</evidence>
<evidence type="ECO:0000313" key="9">
    <source>
        <dbReference type="Proteomes" id="UP001212008"/>
    </source>
</evidence>
<organism evidence="8 9">
    <name type="scientific">Bifidobacterium pseudocatenulatum</name>
    <dbReference type="NCBI Taxonomy" id="28026"/>
    <lineage>
        <taxon>Bacteria</taxon>
        <taxon>Bacillati</taxon>
        <taxon>Actinomycetota</taxon>
        <taxon>Actinomycetes</taxon>
        <taxon>Bifidobacteriales</taxon>
        <taxon>Bifidobacteriaceae</taxon>
        <taxon>Bifidobacterium</taxon>
    </lineage>
</organism>
<dbReference type="AlphaFoldDB" id="A0ABD4W567"/>
<proteinExistence type="inferred from homology"/>
<keyword evidence="5 7" id="KW-1133">Transmembrane helix</keyword>
<evidence type="ECO:0000256" key="4">
    <source>
        <dbReference type="ARBA" id="ARBA00022692"/>
    </source>
</evidence>
<keyword evidence="6 7" id="KW-0472">Membrane</keyword>
<dbReference type="Proteomes" id="UP001212008">
    <property type="component" value="Unassembled WGS sequence"/>
</dbReference>
<name>A0ABD4W567_BIFPS</name>
<feature type="transmembrane region" description="Helical" evidence="7">
    <location>
        <begin position="379"/>
        <end position="399"/>
    </location>
</feature>
<evidence type="ECO:0000256" key="3">
    <source>
        <dbReference type="ARBA" id="ARBA00022448"/>
    </source>
</evidence>
<accession>A0ABD4W567</accession>
<comment type="subcellular location">
    <subcellularLocation>
        <location evidence="1">Membrane</location>
        <topology evidence="1">Multi-pass membrane protein</topology>
    </subcellularLocation>
</comment>
<dbReference type="GO" id="GO:0016020">
    <property type="term" value="C:membrane"/>
    <property type="evidence" value="ECO:0007669"/>
    <property type="project" value="UniProtKB-SubCell"/>
</dbReference>
<dbReference type="GO" id="GO:0015205">
    <property type="term" value="F:nucleobase transmembrane transporter activity"/>
    <property type="evidence" value="ECO:0007669"/>
    <property type="project" value="UniProtKB-ARBA"/>
</dbReference>
<protein>
    <submittedName>
        <fullName evidence="8">Solute carrier family 23 protein</fullName>
    </submittedName>
</protein>
<feature type="transmembrane region" description="Helical" evidence="7">
    <location>
        <begin position="59"/>
        <end position="81"/>
    </location>
</feature>
<reference evidence="8 9" key="1">
    <citation type="submission" date="2023-01" db="EMBL/GenBank/DDBJ databases">
        <title>Human gut microbiome strain richness.</title>
        <authorList>
            <person name="Chen-Liaw A."/>
        </authorList>
    </citation>
    <scope>NUCLEOTIDE SEQUENCE [LARGE SCALE GENOMIC DNA]</scope>
    <source>
        <strain evidence="8 9">RTP21311st1_C8_RTP21311_201001</strain>
    </source>
</reference>
<evidence type="ECO:0000313" key="8">
    <source>
        <dbReference type="EMBL" id="MDB6490716.1"/>
    </source>
</evidence>
<evidence type="ECO:0000256" key="6">
    <source>
        <dbReference type="ARBA" id="ARBA00023136"/>
    </source>
</evidence>
<dbReference type="Pfam" id="PF00860">
    <property type="entry name" value="Xan_ur_permease"/>
    <property type="match status" value="1"/>
</dbReference>
<comment type="caution">
    <text evidence="8">The sequence shown here is derived from an EMBL/GenBank/DDBJ whole genome shotgun (WGS) entry which is preliminary data.</text>
</comment>
<feature type="transmembrane region" description="Helical" evidence="7">
    <location>
        <begin position="411"/>
        <end position="429"/>
    </location>
</feature>
<sequence length="477" mass="49667">MLRTVRVRVFSVLTAGVWPCVSWKEKGFGVSDASQVPEQLGSGSKKLTPKNVLLGLQHVLVSNVWLDPVFVAGAIGLPLALSSNMVNAIFIVSGLVTLIQATRLVRLPIVQGPSAAFDALMIAAGTAGSLAAAGTSIFVSSLIFLVLCLTRVIEKMRFLFAPIVSGVIIFLVGVSLSSFTLSEFLGGAPGDDGFADPKTLAVSIVTCVLVVALSQFGKGMARALSYLIALVAGTALSMVFGMADFSGVASKPWFGLPQIMPYGGFDFDAAVFVPFFIAYMVAIMEALGVYQAASEIQGVKLEDRQVRYGLAGEAAGSAISSLIGGFTTTAYPQNVALLKVTDEGKTRTRVPVIIAGVVFVVLGFIPKAGAVLSLIPSPVIGGIFLPAAASLISTGFNTLRKVESDDRSQAVIGLSLLLGIALPSALSGLEGGAHVFFSNSILVGAFCVVILKALLIDLPNLINRRKGNSEAEVPSQI</sequence>
<dbReference type="InterPro" id="IPR006043">
    <property type="entry name" value="NCS2"/>
</dbReference>